<keyword evidence="2" id="KW-0547">Nucleotide-binding</keyword>
<feature type="domain" description="Response regulatory" evidence="10">
    <location>
        <begin position="5"/>
        <end position="119"/>
    </location>
</feature>
<dbReference type="Pfam" id="PF02954">
    <property type="entry name" value="HTH_8"/>
    <property type="match status" value="1"/>
</dbReference>
<dbReference type="Gene3D" id="3.40.50.300">
    <property type="entry name" value="P-loop containing nucleotide triphosphate hydrolases"/>
    <property type="match status" value="1"/>
</dbReference>
<dbReference type="Proteomes" id="UP000245081">
    <property type="component" value="Unassembled WGS sequence"/>
</dbReference>
<evidence type="ECO:0000313" key="12">
    <source>
        <dbReference type="Proteomes" id="UP000245081"/>
    </source>
</evidence>
<dbReference type="FunFam" id="3.40.50.300:FF:000006">
    <property type="entry name" value="DNA-binding transcriptional regulator NtrC"/>
    <property type="match status" value="1"/>
</dbReference>
<dbReference type="GO" id="GO:0043565">
    <property type="term" value="F:sequence-specific DNA binding"/>
    <property type="evidence" value="ECO:0007669"/>
    <property type="project" value="InterPro"/>
</dbReference>
<dbReference type="FunFam" id="3.40.50.2300:FF:000018">
    <property type="entry name" value="DNA-binding transcriptional regulator NtrC"/>
    <property type="match status" value="1"/>
</dbReference>
<evidence type="ECO:0000256" key="6">
    <source>
        <dbReference type="ARBA" id="ARBA00023125"/>
    </source>
</evidence>
<dbReference type="InterPro" id="IPR009057">
    <property type="entry name" value="Homeodomain-like_sf"/>
</dbReference>
<gene>
    <name evidence="11" type="ORF">NMK_3537</name>
</gene>
<keyword evidence="4" id="KW-0902">Two-component regulatory system</keyword>
<comment type="caution">
    <text evidence="11">The sequence shown here is derived from an EMBL/GenBank/DDBJ whole genome shotgun (WGS) entry which is preliminary data.</text>
</comment>
<dbReference type="EMBL" id="BDOQ01000023">
    <property type="protein sequence ID" value="GBG15919.1"/>
    <property type="molecule type" value="Genomic_DNA"/>
</dbReference>
<dbReference type="Pfam" id="PF00072">
    <property type="entry name" value="Response_reg"/>
    <property type="match status" value="1"/>
</dbReference>
<dbReference type="Gene3D" id="1.10.10.60">
    <property type="entry name" value="Homeodomain-like"/>
    <property type="match status" value="1"/>
</dbReference>
<dbReference type="InterPro" id="IPR003593">
    <property type="entry name" value="AAA+_ATPase"/>
</dbReference>
<evidence type="ECO:0000256" key="3">
    <source>
        <dbReference type="ARBA" id="ARBA00022840"/>
    </source>
</evidence>
<dbReference type="PROSITE" id="PS00676">
    <property type="entry name" value="SIGMA54_INTERACT_2"/>
    <property type="match status" value="1"/>
</dbReference>
<evidence type="ECO:0000256" key="8">
    <source>
        <dbReference type="PROSITE-ProRule" id="PRU00169"/>
    </source>
</evidence>
<dbReference type="SMART" id="SM00382">
    <property type="entry name" value="AAA"/>
    <property type="match status" value="1"/>
</dbReference>
<evidence type="ECO:0000313" key="11">
    <source>
        <dbReference type="EMBL" id="GBG15919.1"/>
    </source>
</evidence>
<keyword evidence="6" id="KW-0238">DNA-binding</keyword>
<dbReference type="PROSITE" id="PS00688">
    <property type="entry name" value="SIGMA54_INTERACT_3"/>
    <property type="match status" value="1"/>
</dbReference>
<dbReference type="AlphaFoldDB" id="A0A2R5FDV9"/>
<dbReference type="RefSeq" id="WP_109017065.1">
    <property type="nucleotide sequence ID" value="NZ_BDOQ01000023.1"/>
</dbReference>
<accession>A0A2R5FDV9</accession>
<dbReference type="CDD" id="cd00009">
    <property type="entry name" value="AAA"/>
    <property type="match status" value="1"/>
</dbReference>
<dbReference type="PANTHER" id="PTHR32071">
    <property type="entry name" value="TRANSCRIPTIONAL REGULATORY PROTEIN"/>
    <property type="match status" value="1"/>
</dbReference>
<keyword evidence="1 8" id="KW-0597">Phosphoprotein</keyword>
<keyword evidence="3" id="KW-0067">ATP-binding</keyword>
<dbReference type="InterPro" id="IPR025943">
    <property type="entry name" value="Sigma_54_int_dom_ATP-bd_2"/>
</dbReference>
<dbReference type="OrthoDB" id="5288224at2"/>
<evidence type="ECO:0000256" key="2">
    <source>
        <dbReference type="ARBA" id="ARBA00022741"/>
    </source>
</evidence>
<dbReference type="Gene3D" id="3.40.50.2300">
    <property type="match status" value="1"/>
</dbReference>
<feature type="modified residue" description="4-aspartylphosphate" evidence="8">
    <location>
        <position position="54"/>
    </location>
</feature>
<dbReference type="InterPro" id="IPR058031">
    <property type="entry name" value="AAA_lid_NorR"/>
</dbReference>
<dbReference type="SUPFAM" id="SSF52540">
    <property type="entry name" value="P-loop containing nucleoside triphosphate hydrolases"/>
    <property type="match status" value="1"/>
</dbReference>
<dbReference type="GO" id="GO:0006355">
    <property type="term" value="P:regulation of DNA-templated transcription"/>
    <property type="evidence" value="ECO:0007669"/>
    <property type="project" value="InterPro"/>
</dbReference>
<reference evidence="11 12" key="1">
    <citation type="journal article" date="2018" name="Environ. Microbiol.">
        <title>Isolation and genomic characterization of Novimethylophilus kurashikiensis gen. nov. sp. nov., a new lanthanide-dependent methylotrophic species of Methylophilaceae.</title>
        <authorList>
            <person name="Lv H."/>
            <person name="Sahin N."/>
            <person name="Tani A."/>
        </authorList>
    </citation>
    <scope>NUCLEOTIDE SEQUENCE [LARGE SCALE GENOMIC DNA]</scope>
    <source>
        <strain evidence="11 12">La2-4</strain>
    </source>
</reference>
<dbReference type="PANTHER" id="PTHR32071:SF117">
    <property type="entry name" value="PTS-DEPENDENT DIHYDROXYACETONE KINASE OPERON REGULATORY PROTEIN-RELATED"/>
    <property type="match status" value="1"/>
</dbReference>
<organism evidence="11 12">
    <name type="scientific">Novimethylophilus kurashikiensis</name>
    <dbReference type="NCBI Taxonomy" id="1825523"/>
    <lineage>
        <taxon>Bacteria</taxon>
        <taxon>Pseudomonadati</taxon>
        <taxon>Pseudomonadota</taxon>
        <taxon>Betaproteobacteria</taxon>
        <taxon>Nitrosomonadales</taxon>
        <taxon>Methylophilaceae</taxon>
        <taxon>Novimethylophilus</taxon>
    </lineage>
</organism>
<dbReference type="GO" id="GO:0000160">
    <property type="term" value="P:phosphorelay signal transduction system"/>
    <property type="evidence" value="ECO:0007669"/>
    <property type="project" value="UniProtKB-KW"/>
</dbReference>
<dbReference type="PROSITE" id="PS50110">
    <property type="entry name" value="RESPONSE_REGULATORY"/>
    <property type="match status" value="1"/>
</dbReference>
<dbReference type="Pfam" id="PF25601">
    <property type="entry name" value="AAA_lid_14"/>
    <property type="match status" value="1"/>
</dbReference>
<name>A0A2R5FDV9_9PROT</name>
<dbReference type="GO" id="GO:0005524">
    <property type="term" value="F:ATP binding"/>
    <property type="evidence" value="ECO:0007669"/>
    <property type="project" value="UniProtKB-KW"/>
</dbReference>
<dbReference type="Gene3D" id="1.10.8.60">
    <property type="match status" value="1"/>
</dbReference>
<evidence type="ECO:0000256" key="4">
    <source>
        <dbReference type="ARBA" id="ARBA00023012"/>
    </source>
</evidence>
<dbReference type="PROSITE" id="PS50045">
    <property type="entry name" value="SIGMA54_INTERACT_4"/>
    <property type="match status" value="1"/>
</dbReference>
<proteinExistence type="predicted"/>
<evidence type="ECO:0000259" key="10">
    <source>
        <dbReference type="PROSITE" id="PS50110"/>
    </source>
</evidence>
<dbReference type="InterPro" id="IPR001789">
    <property type="entry name" value="Sig_transdc_resp-reg_receiver"/>
</dbReference>
<dbReference type="Pfam" id="PF00158">
    <property type="entry name" value="Sigma54_activat"/>
    <property type="match status" value="1"/>
</dbReference>
<evidence type="ECO:0000259" key="9">
    <source>
        <dbReference type="PROSITE" id="PS50045"/>
    </source>
</evidence>
<dbReference type="InterPro" id="IPR002197">
    <property type="entry name" value="HTH_Fis"/>
</dbReference>
<evidence type="ECO:0000256" key="7">
    <source>
        <dbReference type="ARBA" id="ARBA00023163"/>
    </source>
</evidence>
<dbReference type="InterPro" id="IPR027417">
    <property type="entry name" value="P-loop_NTPase"/>
</dbReference>
<dbReference type="InterPro" id="IPR025944">
    <property type="entry name" value="Sigma_54_int_dom_CS"/>
</dbReference>
<keyword evidence="5" id="KW-0805">Transcription regulation</keyword>
<keyword evidence="12" id="KW-1185">Reference proteome</keyword>
<sequence length="448" mass="49752">MTGQRVLVVDDEAKMQRVLEIMLKRMGHEVVCASNGQDALNSQLAEPADLIISDLRMPGMTGIDLLRNLRDQGQDVPVIIMTAYGTIESAVEAMKLGACDYIVRPFDVDALEIAVDRILNLGRMQRQNAFLRHEVDKGWGEFVGSSEAMQRVYEYIRQVAPTKTTVLITGETGTGKELAARAIHRASPRASALFVPINCAAIPADILESELFGYEKGAFTGATKDRIGKFEMAEGGTLFLDELTEMPMALQAKLLRVLQENVLERLGSNRSIPIDIRVIAATNRNPRQAVADGKLREDLYYRINVFNVELPSLRERKEDIPSLAANFLAKCDGHGITEQALQALQHYDWPGNVRELQNVIERAAVLSRGKPVGVEQLPREMTETAPAEPSPATEIFASLELNSAVEKLEDAMIREALKRTGDNKSKAARLLDISERSLWYKLKKLNID</sequence>
<evidence type="ECO:0000256" key="5">
    <source>
        <dbReference type="ARBA" id="ARBA00023015"/>
    </source>
</evidence>
<dbReference type="CDD" id="cd00156">
    <property type="entry name" value="REC"/>
    <property type="match status" value="1"/>
</dbReference>
<dbReference type="InterPro" id="IPR002078">
    <property type="entry name" value="Sigma_54_int"/>
</dbReference>
<dbReference type="PRINTS" id="PR01590">
    <property type="entry name" value="HTHFIS"/>
</dbReference>
<protein>
    <submittedName>
        <fullName evidence="11">Fis family transcriptional regulator</fullName>
    </submittedName>
</protein>
<feature type="domain" description="Sigma-54 factor interaction" evidence="9">
    <location>
        <begin position="142"/>
        <end position="365"/>
    </location>
</feature>
<evidence type="ECO:0000256" key="1">
    <source>
        <dbReference type="ARBA" id="ARBA00022553"/>
    </source>
</evidence>
<dbReference type="SUPFAM" id="SSF46689">
    <property type="entry name" value="Homeodomain-like"/>
    <property type="match status" value="1"/>
</dbReference>
<dbReference type="InterPro" id="IPR011006">
    <property type="entry name" value="CheY-like_superfamily"/>
</dbReference>
<dbReference type="SUPFAM" id="SSF52172">
    <property type="entry name" value="CheY-like"/>
    <property type="match status" value="1"/>
</dbReference>
<keyword evidence="7" id="KW-0804">Transcription</keyword>
<dbReference type="SMART" id="SM00448">
    <property type="entry name" value="REC"/>
    <property type="match status" value="1"/>
</dbReference>